<evidence type="ECO:0000256" key="4">
    <source>
        <dbReference type="ARBA" id="ARBA00022801"/>
    </source>
</evidence>
<evidence type="ECO:0000313" key="11">
    <source>
        <dbReference type="EMBL" id="EAY29992.1"/>
    </source>
</evidence>
<dbReference type="eggNOG" id="COG2208">
    <property type="taxonomic scope" value="Bacteria"/>
</dbReference>
<evidence type="ECO:0000259" key="10">
    <source>
        <dbReference type="Pfam" id="PF07228"/>
    </source>
</evidence>
<feature type="coiled-coil region" evidence="7">
    <location>
        <begin position="350"/>
        <end position="384"/>
    </location>
</feature>
<keyword evidence="2" id="KW-1003">Cell membrane</keyword>
<dbReference type="Proteomes" id="UP000004095">
    <property type="component" value="Unassembled WGS sequence"/>
</dbReference>
<dbReference type="AlphaFoldDB" id="A1ZHI5"/>
<dbReference type="InterPro" id="IPR052016">
    <property type="entry name" value="Bact_Sigma-Reg"/>
</dbReference>
<dbReference type="InterPro" id="IPR033479">
    <property type="entry name" value="dCache_1"/>
</dbReference>
<dbReference type="SUPFAM" id="SSF158472">
    <property type="entry name" value="HAMP domain-like"/>
    <property type="match status" value="1"/>
</dbReference>
<evidence type="ECO:0000256" key="2">
    <source>
        <dbReference type="ARBA" id="ARBA00022475"/>
    </source>
</evidence>
<organism evidence="11 12">
    <name type="scientific">Microscilla marina ATCC 23134</name>
    <dbReference type="NCBI Taxonomy" id="313606"/>
    <lineage>
        <taxon>Bacteria</taxon>
        <taxon>Pseudomonadati</taxon>
        <taxon>Bacteroidota</taxon>
        <taxon>Cytophagia</taxon>
        <taxon>Cytophagales</taxon>
        <taxon>Microscillaceae</taxon>
        <taxon>Microscilla</taxon>
    </lineage>
</organism>
<name>A1ZHI5_MICM2</name>
<evidence type="ECO:0000256" key="5">
    <source>
        <dbReference type="ARBA" id="ARBA00022989"/>
    </source>
</evidence>
<dbReference type="CDD" id="cd18773">
    <property type="entry name" value="PDC1_HK_sensor"/>
    <property type="match status" value="1"/>
</dbReference>
<feature type="domain" description="Cache" evidence="9">
    <location>
        <begin position="26"/>
        <end position="260"/>
    </location>
</feature>
<dbReference type="InterPro" id="IPR036457">
    <property type="entry name" value="PPM-type-like_dom_sf"/>
</dbReference>
<keyword evidence="5 8" id="KW-1133">Transmembrane helix</keyword>
<dbReference type="Gene3D" id="6.10.340.10">
    <property type="match status" value="1"/>
</dbReference>
<keyword evidence="4" id="KW-0378">Hydrolase</keyword>
<protein>
    <submittedName>
        <fullName evidence="11">Stage II sporulation protein E (SpoIIE)</fullName>
    </submittedName>
</protein>
<comment type="subcellular location">
    <subcellularLocation>
        <location evidence="1">Cell membrane</location>
        <topology evidence="1">Multi-pass membrane protein</topology>
    </subcellularLocation>
</comment>
<evidence type="ECO:0000313" key="12">
    <source>
        <dbReference type="Proteomes" id="UP000004095"/>
    </source>
</evidence>
<feature type="transmembrane region" description="Helical" evidence="8">
    <location>
        <begin position="278"/>
        <end position="301"/>
    </location>
</feature>
<dbReference type="eggNOG" id="COG5000">
    <property type="taxonomic scope" value="Bacteria"/>
</dbReference>
<accession>A1ZHI5</accession>
<dbReference type="GO" id="GO:0016791">
    <property type="term" value="F:phosphatase activity"/>
    <property type="evidence" value="ECO:0007669"/>
    <property type="project" value="TreeGrafter"/>
</dbReference>
<dbReference type="Pfam" id="PF07228">
    <property type="entry name" value="SpoIIE"/>
    <property type="match status" value="1"/>
</dbReference>
<keyword evidence="12" id="KW-1185">Reference proteome</keyword>
<sequence>MVLVFFTAIAFYLITKKNTENSLEMQIKRKLKNQSDYIINSIDYFVFERHSDIRHIAKDAIFQQPGIHQHPRKITNHLLSIKKENPLYESFSFFDAQRVRIADTKGLKIGQQHSYTKYWTQLTRQESALDVSLSESLGKAVMHFAQTIRNKNGKKIGIVVSRVLIKRLYEVFSPAIPLHELNKGVKIDLIDTQGRLLYSSSHPKNILVKKHPNLALLRQHLWNKSQQRKKQSTFEKDGRIFFYSREPGYLNYKGSGWILVMSIPKKVAYAPTTKLRNVLLLSFIPIILVAIVIALLFAHYFSRPIVLLAKLAQEYGKGNFWANISFKSNDERKFLHRSLTWMAGQLRFKMQEQDDLNRKLNLKIHEIEEQNKEIEEQRSQITESISYAERLQNVLLPTKGEIKELLSQHFIIFKPRDMVSGDFYWVSRVKLSDEGEKMVIAAIDCTGHGVPGAFMSVIAYNMLHQIVDVEKNTNPVVILHHLNKRVKTLLHQGESSKVNENERVSDGMDLSLCVVDMAQRQLEFCGANRPLYVVRNKQLVEFKGNKWSIGGGADYFNKRTQRMHDNDHLETVNIDLQVNDRVYLFSDGITDQFGERSQAKFSSKRLKNAIAQTCTLPMNLQCSLIAQRLEDWQGSEFQIDDILLMGFWFTAEDFQKYHTSSKLAYAPNSF</sequence>
<dbReference type="PANTHER" id="PTHR43156">
    <property type="entry name" value="STAGE II SPORULATION PROTEIN E-RELATED"/>
    <property type="match status" value="1"/>
</dbReference>
<keyword evidence="6 8" id="KW-0472">Membrane</keyword>
<dbReference type="PANTHER" id="PTHR43156:SF9">
    <property type="entry name" value="HAMP DOMAIN-CONTAINING PROTEIN"/>
    <property type="match status" value="1"/>
</dbReference>
<evidence type="ECO:0000256" key="3">
    <source>
        <dbReference type="ARBA" id="ARBA00022692"/>
    </source>
</evidence>
<proteinExistence type="predicted"/>
<comment type="caution">
    <text evidence="11">The sequence shown here is derived from an EMBL/GenBank/DDBJ whole genome shotgun (WGS) entry which is preliminary data.</text>
</comment>
<keyword evidence="3 8" id="KW-0812">Transmembrane</keyword>
<gene>
    <name evidence="11" type="ORF">M23134_05325</name>
</gene>
<dbReference type="InterPro" id="IPR001932">
    <property type="entry name" value="PPM-type_phosphatase-like_dom"/>
</dbReference>
<keyword evidence="7" id="KW-0175">Coiled coil</keyword>
<evidence type="ECO:0000256" key="8">
    <source>
        <dbReference type="SAM" id="Phobius"/>
    </source>
</evidence>
<evidence type="ECO:0000259" key="9">
    <source>
        <dbReference type="Pfam" id="PF02743"/>
    </source>
</evidence>
<evidence type="ECO:0000256" key="7">
    <source>
        <dbReference type="SAM" id="Coils"/>
    </source>
</evidence>
<dbReference type="Pfam" id="PF02743">
    <property type="entry name" value="dCache_1"/>
    <property type="match status" value="1"/>
</dbReference>
<reference evidence="11 12" key="1">
    <citation type="submission" date="2007-01" db="EMBL/GenBank/DDBJ databases">
        <authorList>
            <person name="Haygood M."/>
            <person name="Podell S."/>
            <person name="Anderson C."/>
            <person name="Hopkinson B."/>
            <person name="Roe K."/>
            <person name="Barbeau K."/>
            <person name="Gaasterland T."/>
            <person name="Ferriera S."/>
            <person name="Johnson J."/>
            <person name="Kravitz S."/>
            <person name="Beeson K."/>
            <person name="Sutton G."/>
            <person name="Rogers Y.-H."/>
            <person name="Friedman R."/>
            <person name="Frazier M."/>
            <person name="Venter J.C."/>
        </authorList>
    </citation>
    <scope>NUCLEOTIDE SEQUENCE [LARGE SCALE GENOMIC DNA]</scope>
    <source>
        <strain evidence="11 12">ATCC 23134</strain>
    </source>
</reference>
<dbReference type="GO" id="GO:0005886">
    <property type="term" value="C:plasma membrane"/>
    <property type="evidence" value="ECO:0007669"/>
    <property type="project" value="UniProtKB-SubCell"/>
</dbReference>
<dbReference type="EMBL" id="AAWS01000008">
    <property type="protein sequence ID" value="EAY29992.1"/>
    <property type="molecule type" value="Genomic_DNA"/>
</dbReference>
<feature type="domain" description="PPM-type phosphatase" evidence="10">
    <location>
        <begin position="435"/>
        <end position="645"/>
    </location>
</feature>
<dbReference type="Gene3D" id="3.30.450.20">
    <property type="entry name" value="PAS domain"/>
    <property type="match status" value="1"/>
</dbReference>
<dbReference type="Gene3D" id="3.60.40.10">
    <property type="entry name" value="PPM-type phosphatase domain"/>
    <property type="match status" value="1"/>
</dbReference>
<evidence type="ECO:0000256" key="6">
    <source>
        <dbReference type="ARBA" id="ARBA00023136"/>
    </source>
</evidence>
<evidence type="ECO:0000256" key="1">
    <source>
        <dbReference type="ARBA" id="ARBA00004651"/>
    </source>
</evidence>